<feature type="transmembrane region" description="Helical" evidence="1">
    <location>
        <begin position="82"/>
        <end position="101"/>
    </location>
</feature>
<feature type="transmembrane region" description="Helical" evidence="1">
    <location>
        <begin position="42"/>
        <end position="62"/>
    </location>
</feature>
<dbReference type="EMBL" id="SMAS01000002">
    <property type="protein sequence ID" value="TCT36973.1"/>
    <property type="molecule type" value="Genomic_DNA"/>
</dbReference>
<dbReference type="AlphaFoldDB" id="A0A4R3NPV7"/>
<feature type="transmembrane region" description="Helical" evidence="1">
    <location>
        <begin position="6"/>
        <end position="26"/>
    </location>
</feature>
<keyword evidence="1" id="KW-1133">Transmembrane helix</keyword>
<evidence type="ECO:0000256" key="1">
    <source>
        <dbReference type="SAM" id="Phobius"/>
    </source>
</evidence>
<gene>
    <name evidence="2" type="ORF">EC835_102438</name>
</gene>
<sequence>MSPYISGFLIFLIISLFLGAFFSLLYTDKLKLNDESLDKQPLFWFAVLSPIVLFLIFGVIIWKDYIPDLSGAGLDKFAEISKFPLAALALSPIFGVIVSNIHRTIQTKKQIQVTEIKNISDGFYSHNKYIIEEFKSIEYKNNHLKMLVDSPNKLYKRIYPASNVKNGYSESINDAFISTLNNKCYDLRLNIETFTNFLNDVNSKTDSNITLSNIDYAEIVYSSLLSLMKECHINIDDGYKNYFYDNQSKCIKEINVEVQDFEKHLKSEIIAHANISALVNIVRCVIYCLSTFSITLKKIFDVINLEDSVEQSELKDFIKNDLKNSYLKILKLQRELYQPIGEAEAARQHLAEQNQNS</sequence>
<comment type="caution">
    <text evidence="2">The sequence shown here is derived from an EMBL/GenBank/DDBJ whole genome shotgun (WGS) entry which is preliminary data.</text>
</comment>
<accession>A0A4R3NPV7</accession>
<proteinExistence type="predicted"/>
<protein>
    <submittedName>
        <fullName evidence="2">Uncharacterized protein</fullName>
    </submittedName>
</protein>
<keyword evidence="1" id="KW-0812">Transmembrane</keyword>
<reference evidence="2 3" key="1">
    <citation type="submission" date="2019-03" db="EMBL/GenBank/DDBJ databases">
        <title>Genomic analyses of the natural microbiome of Caenorhabditis elegans.</title>
        <authorList>
            <person name="Samuel B."/>
        </authorList>
    </citation>
    <scope>NUCLEOTIDE SEQUENCE [LARGE SCALE GENOMIC DNA]</scope>
    <source>
        <strain evidence="2 3">JUb102</strain>
    </source>
</reference>
<dbReference type="RefSeq" id="WP_132495680.1">
    <property type="nucleotide sequence ID" value="NZ_SMAS01000002.1"/>
</dbReference>
<organism evidence="2 3">
    <name type="scientific">Providencia alcalifaciens</name>
    <dbReference type="NCBI Taxonomy" id="126385"/>
    <lineage>
        <taxon>Bacteria</taxon>
        <taxon>Pseudomonadati</taxon>
        <taxon>Pseudomonadota</taxon>
        <taxon>Gammaproteobacteria</taxon>
        <taxon>Enterobacterales</taxon>
        <taxon>Morganellaceae</taxon>
        <taxon>Providencia</taxon>
    </lineage>
</organism>
<keyword evidence="1" id="KW-0472">Membrane</keyword>
<dbReference type="OrthoDB" id="6638684at2"/>
<name>A0A4R3NPV7_9GAMM</name>
<evidence type="ECO:0000313" key="2">
    <source>
        <dbReference type="EMBL" id="TCT36973.1"/>
    </source>
</evidence>
<dbReference type="Proteomes" id="UP000295055">
    <property type="component" value="Unassembled WGS sequence"/>
</dbReference>
<evidence type="ECO:0000313" key="3">
    <source>
        <dbReference type="Proteomes" id="UP000295055"/>
    </source>
</evidence>